<sequence length="92" mass="10602">LQLLIIALSFYSTTPPFTELLPNFGEKCTNLLEFDRLFNPFERLEPQFGDGTFMYPKTWFQKHHQNSLSVYQSYLGPSDPSPNPSPTRDSQA</sequence>
<organism evidence="2 3">
    <name type="scientific">Solanum commersonii</name>
    <name type="common">Commerson's wild potato</name>
    <name type="synonym">Commerson's nightshade</name>
    <dbReference type="NCBI Taxonomy" id="4109"/>
    <lineage>
        <taxon>Eukaryota</taxon>
        <taxon>Viridiplantae</taxon>
        <taxon>Streptophyta</taxon>
        <taxon>Embryophyta</taxon>
        <taxon>Tracheophyta</taxon>
        <taxon>Spermatophyta</taxon>
        <taxon>Magnoliopsida</taxon>
        <taxon>eudicotyledons</taxon>
        <taxon>Gunneridae</taxon>
        <taxon>Pentapetalae</taxon>
        <taxon>asterids</taxon>
        <taxon>lamiids</taxon>
        <taxon>Solanales</taxon>
        <taxon>Solanaceae</taxon>
        <taxon>Solanoideae</taxon>
        <taxon>Solaneae</taxon>
        <taxon>Solanum</taxon>
    </lineage>
</organism>
<gene>
    <name evidence="2" type="ORF">H5410_022717</name>
</gene>
<accession>A0A9J5ZIJ0</accession>
<comment type="caution">
    <text evidence="2">The sequence shown here is derived from an EMBL/GenBank/DDBJ whole genome shotgun (WGS) entry which is preliminary data.</text>
</comment>
<keyword evidence="3" id="KW-1185">Reference proteome</keyword>
<reference evidence="2 3" key="1">
    <citation type="submission" date="2020-09" db="EMBL/GenBank/DDBJ databases">
        <title>De no assembly of potato wild relative species, Solanum commersonii.</title>
        <authorList>
            <person name="Cho K."/>
        </authorList>
    </citation>
    <scope>NUCLEOTIDE SEQUENCE [LARGE SCALE GENOMIC DNA]</scope>
    <source>
        <strain evidence="2">LZ3.2</strain>
        <tissue evidence="2">Leaf</tissue>
    </source>
</reference>
<evidence type="ECO:0000313" key="2">
    <source>
        <dbReference type="EMBL" id="KAG5611436.1"/>
    </source>
</evidence>
<feature type="region of interest" description="Disordered" evidence="1">
    <location>
        <begin position="71"/>
        <end position="92"/>
    </location>
</feature>
<name>A0A9J5ZIJ0_SOLCO</name>
<evidence type="ECO:0000313" key="3">
    <source>
        <dbReference type="Proteomes" id="UP000824120"/>
    </source>
</evidence>
<feature type="non-terminal residue" evidence="2">
    <location>
        <position position="1"/>
    </location>
</feature>
<dbReference type="Proteomes" id="UP000824120">
    <property type="component" value="Chromosome 4"/>
</dbReference>
<evidence type="ECO:0000256" key="1">
    <source>
        <dbReference type="SAM" id="MobiDB-lite"/>
    </source>
</evidence>
<dbReference type="EMBL" id="JACXVP010000004">
    <property type="protein sequence ID" value="KAG5611436.1"/>
    <property type="molecule type" value="Genomic_DNA"/>
</dbReference>
<dbReference type="AlphaFoldDB" id="A0A9J5ZIJ0"/>
<proteinExistence type="predicted"/>
<protein>
    <submittedName>
        <fullName evidence="2">Uncharacterized protein</fullName>
    </submittedName>
</protein>
<feature type="non-terminal residue" evidence="2">
    <location>
        <position position="92"/>
    </location>
</feature>